<gene>
    <name evidence="8" type="ORF">FHS19_006140</name>
</gene>
<dbReference type="GO" id="GO:0032993">
    <property type="term" value="C:protein-DNA complex"/>
    <property type="evidence" value="ECO:0007669"/>
    <property type="project" value="TreeGrafter"/>
</dbReference>
<dbReference type="InterPro" id="IPR016032">
    <property type="entry name" value="Sig_transdc_resp-reg_C-effctor"/>
</dbReference>
<dbReference type="InterPro" id="IPR001867">
    <property type="entry name" value="OmpR/PhoB-type_DNA-bd"/>
</dbReference>
<dbReference type="GO" id="GO:0005829">
    <property type="term" value="C:cytosol"/>
    <property type="evidence" value="ECO:0007669"/>
    <property type="project" value="TreeGrafter"/>
</dbReference>
<keyword evidence="2" id="KW-0902">Two-component regulatory system</keyword>
<evidence type="ECO:0000256" key="3">
    <source>
        <dbReference type="ARBA" id="ARBA00023015"/>
    </source>
</evidence>
<dbReference type="InterPro" id="IPR011006">
    <property type="entry name" value="CheY-like_superfamily"/>
</dbReference>
<name>A0A839U0Z0_9BACL</name>
<dbReference type="GO" id="GO:0000976">
    <property type="term" value="F:transcription cis-regulatory region binding"/>
    <property type="evidence" value="ECO:0007669"/>
    <property type="project" value="TreeGrafter"/>
</dbReference>
<dbReference type="GO" id="GO:0000156">
    <property type="term" value="F:phosphorelay response regulator activity"/>
    <property type="evidence" value="ECO:0007669"/>
    <property type="project" value="TreeGrafter"/>
</dbReference>
<dbReference type="AlphaFoldDB" id="A0A839U0Z0"/>
<feature type="domain" description="Response regulatory" evidence="7">
    <location>
        <begin position="5"/>
        <end position="118"/>
    </location>
</feature>
<dbReference type="SUPFAM" id="SSF46894">
    <property type="entry name" value="C-terminal effector domain of the bipartite response regulators"/>
    <property type="match status" value="1"/>
</dbReference>
<dbReference type="PANTHER" id="PTHR48111">
    <property type="entry name" value="REGULATOR OF RPOS"/>
    <property type="match status" value="1"/>
</dbReference>
<keyword evidence="4 8" id="KW-0238">DNA-binding</keyword>
<evidence type="ECO:0000256" key="6">
    <source>
        <dbReference type="PROSITE-ProRule" id="PRU00169"/>
    </source>
</evidence>
<accession>A0A839U0Z0</accession>
<comment type="caution">
    <text evidence="8">The sequence shown here is derived from an EMBL/GenBank/DDBJ whole genome shotgun (WGS) entry which is preliminary data.</text>
</comment>
<evidence type="ECO:0000256" key="5">
    <source>
        <dbReference type="ARBA" id="ARBA00023163"/>
    </source>
</evidence>
<organism evidence="8 9">
    <name type="scientific">Paenibacillus rhizosphaerae</name>
    <dbReference type="NCBI Taxonomy" id="297318"/>
    <lineage>
        <taxon>Bacteria</taxon>
        <taxon>Bacillati</taxon>
        <taxon>Bacillota</taxon>
        <taxon>Bacilli</taxon>
        <taxon>Bacillales</taxon>
        <taxon>Paenibacillaceae</taxon>
        <taxon>Paenibacillus</taxon>
    </lineage>
</organism>
<protein>
    <submittedName>
        <fullName evidence="8">DNA-binding response OmpR family regulator</fullName>
    </submittedName>
</protein>
<evidence type="ECO:0000256" key="2">
    <source>
        <dbReference type="ARBA" id="ARBA00023012"/>
    </source>
</evidence>
<evidence type="ECO:0000259" key="7">
    <source>
        <dbReference type="PROSITE" id="PS50110"/>
    </source>
</evidence>
<dbReference type="SMART" id="SM00448">
    <property type="entry name" value="REC"/>
    <property type="match status" value="1"/>
</dbReference>
<dbReference type="InterPro" id="IPR036388">
    <property type="entry name" value="WH-like_DNA-bd_sf"/>
</dbReference>
<dbReference type="GO" id="GO:0006355">
    <property type="term" value="P:regulation of DNA-templated transcription"/>
    <property type="evidence" value="ECO:0007669"/>
    <property type="project" value="InterPro"/>
</dbReference>
<dbReference type="Gene3D" id="6.10.250.690">
    <property type="match status" value="1"/>
</dbReference>
<dbReference type="PROSITE" id="PS50110">
    <property type="entry name" value="RESPONSE_REGULATORY"/>
    <property type="match status" value="1"/>
</dbReference>
<proteinExistence type="predicted"/>
<dbReference type="PANTHER" id="PTHR48111:SF2">
    <property type="entry name" value="RESPONSE REGULATOR SAER"/>
    <property type="match status" value="1"/>
</dbReference>
<evidence type="ECO:0000256" key="4">
    <source>
        <dbReference type="ARBA" id="ARBA00023125"/>
    </source>
</evidence>
<dbReference type="SUPFAM" id="SSF52172">
    <property type="entry name" value="CheY-like"/>
    <property type="match status" value="1"/>
</dbReference>
<sequence>MSREAILLVDDEKEIIELIEIYLKNEGYTLYKASNGLEALEALRSHPIDLIILDVMMPQMDGIQACMKIREKNNTPIIMLSAKSQDIDKISGLSIGADDYVTKPFNPLELVARVKSQLRRYKLLNYRDTTAEDEIVIDDLVINTATHTVTVGEQEVKLTPREFDILKLLAVNQGNAPVEYTMLMVQADHDPIAALPSLPDLNPIESIIRGTFADSTRVSEYDGTVGTEAECLPLTDNTTDPFQQGMDGMQDSVAINSGNYGVLYKIILNHVGRTHSSPSIRAAEGISARRG</sequence>
<evidence type="ECO:0000256" key="1">
    <source>
        <dbReference type="ARBA" id="ARBA00022553"/>
    </source>
</evidence>
<keyword evidence="1 6" id="KW-0597">Phosphoprotein</keyword>
<dbReference type="Gene3D" id="3.40.50.2300">
    <property type="match status" value="1"/>
</dbReference>
<dbReference type="InterPro" id="IPR001789">
    <property type="entry name" value="Sig_transdc_resp-reg_receiver"/>
</dbReference>
<feature type="modified residue" description="4-aspartylphosphate" evidence="6">
    <location>
        <position position="54"/>
    </location>
</feature>
<reference evidence="8 9" key="1">
    <citation type="submission" date="2020-08" db="EMBL/GenBank/DDBJ databases">
        <title>Genomic Encyclopedia of Type Strains, Phase III (KMG-III): the genomes of soil and plant-associated and newly described type strains.</title>
        <authorList>
            <person name="Whitman W."/>
        </authorList>
    </citation>
    <scope>NUCLEOTIDE SEQUENCE [LARGE SCALE GENOMIC DNA]</scope>
    <source>
        <strain evidence="8 9">CECT 5831</strain>
    </source>
</reference>
<keyword evidence="5" id="KW-0804">Transcription</keyword>
<dbReference type="Gene3D" id="1.10.10.10">
    <property type="entry name" value="Winged helix-like DNA-binding domain superfamily/Winged helix DNA-binding domain"/>
    <property type="match status" value="1"/>
</dbReference>
<evidence type="ECO:0000313" key="9">
    <source>
        <dbReference type="Proteomes" id="UP000517523"/>
    </source>
</evidence>
<dbReference type="EMBL" id="JACHXJ010000006">
    <property type="protein sequence ID" value="MBB3131420.1"/>
    <property type="molecule type" value="Genomic_DNA"/>
</dbReference>
<dbReference type="Proteomes" id="UP000517523">
    <property type="component" value="Unassembled WGS sequence"/>
</dbReference>
<dbReference type="Pfam" id="PF00072">
    <property type="entry name" value="Response_reg"/>
    <property type="match status" value="1"/>
</dbReference>
<dbReference type="FunFam" id="3.40.50.2300:FF:000001">
    <property type="entry name" value="DNA-binding response regulator PhoB"/>
    <property type="match status" value="1"/>
</dbReference>
<keyword evidence="3" id="KW-0805">Transcription regulation</keyword>
<dbReference type="CDD" id="cd00383">
    <property type="entry name" value="trans_reg_C"/>
    <property type="match status" value="1"/>
</dbReference>
<evidence type="ECO:0000313" key="8">
    <source>
        <dbReference type="EMBL" id="MBB3131420.1"/>
    </source>
</evidence>
<dbReference type="CDD" id="cd17574">
    <property type="entry name" value="REC_OmpR"/>
    <property type="match status" value="1"/>
</dbReference>
<dbReference type="InterPro" id="IPR039420">
    <property type="entry name" value="WalR-like"/>
</dbReference>